<evidence type="ECO:0000256" key="1">
    <source>
        <dbReference type="SAM" id="Coils"/>
    </source>
</evidence>
<dbReference type="AlphaFoldDB" id="U1GP92"/>
<dbReference type="Proteomes" id="UP000019373">
    <property type="component" value="Unassembled WGS sequence"/>
</dbReference>
<evidence type="ECO:0000256" key="2">
    <source>
        <dbReference type="SAM" id="MobiDB-lite"/>
    </source>
</evidence>
<proteinExistence type="predicted"/>
<feature type="coiled-coil region" evidence="1">
    <location>
        <begin position="43"/>
        <end position="77"/>
    </location>
</feature>
<accession>U1GP92</accession>
<keyword evidence="4" id="KW-1185">Reference proteome</keyword>
<reference evidence="4" key="1">
    <citation type="journal article" date="2014" name="BMC Genomics">
        <title>Genome characteristics reveal the impact of lichenization on lichen-forming fungus Endocarpon pusillum Hedwig (Verrucariales, Ascomycota).</title>
        <authorList>
            <person name="Wang Y.-Y."/>
            <person name="Liu B."/>
            <person name="Zhang X.-Y."/>
            <person name="Zhou Q.-M."/>
            <person name="Zhang T."/>
            <person name="Li H."/>
            <person name="Yu Y.-F."/>
            <person name="Zhang X.-L."/>
            <person name="Hao X.-Y."/>
            <person name="Wang M."/>
            <person name="Wang L."/>
            <person name="Wei J.-C."/>
        </authorList>
    </citation>
    <scope>NUCLEOTIDE SEQUENCE [LARGE SCALE GENOMIC DNA]</scope>
    <source>
        <strain evidence="4">Z07020 / HMAS-L-300199</strain>
    </source>
</reference>
<dbReference type="RefSeq" id="XP_007800594.1">
    <property type="nucleotide sequence ID" value="XM_007802403.1"/>
</dbReference>
<dbReference type="EMBL" id="KE720926">
    <property type="protein sequence ID" value="ERF73761.1"/>
    <property type="molecule type" value="Genomic_DNA"/>
</dbReference>
<gene>
    <name evidence="3" type="ORF">EPUS_09359</name>
</gene>
<keyword evidence="1" id="KW-0175">Coiled coil</keyword>
<feature type="region of interest" description="Disordered" evidence="2">
    <location>
        <begin position="248"/>
        <end position="280"/>
    </location>
</feature>
<evidence type="ECO:0000313" key="3">
    <source>
        <dbReference type="EMBL" id="ERF73761.1"/>
    </source>
</evidence>
<feature type="region of interest" description="Disordered" evidence="2">
    <location>
        <begin position="329"/>
        <end position="352"/>
    </location>
</feature>
<dbReference type="HOGENOM" id="CLU_787617_0_0_1"/>
<sequence>MIGGNQVAGSAEFFAMLSQSCDRMYVSHSKEETAALRKKITHLNKEIGRLKECEAHVQRLSQEKNNAESDEEQVEHEKLTIKGEVFTLTGETAALRGELHKLQDDLSDSRTDHAEVLRRVTASTTVKDAEITRLRRDLETEKSGNCTDSLHEELHRTLGFLDNEKANDFIHLHREIRRLRAQLTSEKKANRKSLEKDLAVLQNELKFGADRYRTNDLAQQVAQLQLDLGKESVANRAWREQYHEHELRAERHPGRNQLETQTRNDHTVALSQQVDPLRTDLEDRTAADRELRTQQVECERTAQATASQYQSLQSEFDSLRAQFENHVKTNKATSLRQQIEKLQGPNEGDQRQ</sequence>
<protein>
    <submittedName>
        <fullName evidence="3">Uncharacterized protein</fullName>
    </submittedName>
</protein>
<name>U1GP92_ENDPU</name>
<evidence type="ECO:0000313" key="4">
    <source>
        <dbReference type="Proteomes" id="UP000019373"/>
    </source>
</evidence>
<dbReference type="GeneID" id="19244182"/>
<feature type="coiled-coil region" evidence="1">
    <location>
        <begin position="184"/>
        <end position="211"/>
    </location>
</feature>
<organism evidence="3 4">
    <name type="scientific">Endocarpon pusillum (strain Z07020 / HMAS-L-300199)</name>
    <name type="common">Lichen-forming fungus</name>
    <dbReference type="NCBI Taxonomy" id="1263415"/>
    <lineage>
        <taxon>Eukaryota</taxon>
        <taxon>Fungi</taxon>
        <taxon>Dikarya</taxon>
        <taxon>Ascomycota</taxon>
        <taxon>Pezizomycotina</taxon>
        <taxon>Eurotiomycetes</taxon>
        <taxon>Chaetothyriomycetidae</taxon>
        <taxon>Verrucariales</taxon>
        <taxon>Verrucariaceae</taxon>
        <taxon>Endocarpon</taxon>
    </lineage>
</organism>